<proteinExistence type="predicted"/>
<comment type="caution">
    <text evidence="2">The sequence shown here is derived from an EMBL/GenBank/DDBJ whole genome shotgun (WGS) entry which is preliminary data.</text>
</comment>
<evidence type="ECO:0000313" key="2">
    <source>
        <dbReference type="EMBL" id="MFC6039388.1"/>
    </source>
</evidence>
<name>A0ABW1L629_9BACL</name>
<protein>
    <submittedName>
        <fullName evidence="2">Uncharacterized protein</fullName>
    </submittedName>
</protein>
<evidence type="ECO:0000256" key="1">
    <source>
        <dbReference type="SAM" id="MobiDB-lite"/>
    </source>
</evidence>
<feature type="non-terminal residue" evidence="2">
    <location>
        <position position="1"/>
    </location>
</feature>
<organism evidence="2 3">
    <name type="scientific">Paenisporosarcina macmurdoensis</name>
    <dbReference type="NCBI Taxonomy" id="212659"/>
    <lineage>
        <taxon>Bacteria</taxon>
        <taxon>Bacillati</taxon>
        <taxon>Bacillota</taxon>
        <taxon>Bacilli</taxon>
        <taxon>Bacillales</taxon>
        <taxon>Caryophanaceae</taxon>
        <taxon>Paenisporosarcina</taxon>
    </lineage>
</organism>
<feature type="region of interest" description="Disordered" evidence="1">
    <location>
        <begin position="1"/>
        <end position="23"/>
    </location>
</feature>
<gene>
    <name evidence="2" type="ORF">ACFPYN_08125</name>
</gene>
<sequence>GISGTGETPQIAKRPRRLTARPAESVRLKRKSTLLMNQSFCPKYLKYWIYGTKIIYLSFKKTTSP</sequence>
<evidence type="ECO:0000313" key="3">
    <source>
        <dbReference type="Proteomes" id="UP001596170"/>
    </source>
</evidence>
<accession>A0ABW1L629</accession>
<dbReference type="Proteomes" id="UP001596170">
    <property type="component" value="Unassembled WGS sequence"/>
</dbReference>
<keyword evidence="3" id="KW-1185">Reference proteome</keyword>
<dbReference type="EMBL" id="JBHSRI010000009">
    <property type="protein sequence ID" value="MFC6039388.1"/>
    <property type="molecule type" value="Genomic_DNA"/>
</dbReference>
<reference evidence="3" key="1">
    <citation type="journal article" date="2019" name="Int. J. Syst. Evol. Microbiol.">
        <title>The Global Catalogue of Microorganisms (GCM) 10K type strain sequencing project: providing services to taxonomists for standard genome sequencing and annotation.</title>
        <authorList>
            <consortium name="The Broad Institute Genomics Platform"/>
            <consortium name="The Broad Institute Genome Sequencing Center for Infectious Disease"/>
            <person name="Wu L."/>
            <person name="Ma J."/>
        </authorList>
    </citation>
    <scope>NUCLEOTIDE SEQUENCE [LARGE SCALE GENOMIC DNA]</scope>
    <source>
        <strain evidence="3">CCUG 54527</strain>
    </source>
</reference>